<evidence type="ECO:0000256" key="4">
    <source>
        <dbReference type="ARBA" id="ARBA00022970"/>
    </source>
</evidence>
<evidence type="ECO:0000256" key="7">
    <source>
        <dbReference type="SAM" id="Phobius"/>
    </source>
</evidence>
<evidence type="ECO:0000256" key="2">
    <source>
        <dbReference type="ARBA" id="ARBA00022448"/>
    </source>
</evidence>
<proteinExistence type="predicted"/>
<name>A0A5J4N3B8_9TREM</name>
<keyword evidence="3 7" id="KW-0812">Transmembrane</keyword>
<evidence type="ECO:0000256" key="3">
    <source>
        <dbReference type="ARBA" id="ARBA00022692"/>
    </source>
</evidence>
<keyword evidence="4" id="KW-0029">Amino-acid transport</keyword>
<comment type="subcellular location">
    <subcellularLocation>
        <location evidence="1">Membrane</location>
        <topology evidence="1">Multi-pass membrane protein</topology>
    </subcellularLocation>
</comment>
<dbReference type="Pfam" id="PF01490">
    <property type="entry name" value="Aa_trans"/>
    <property type="match status" value="1"/>
</dbReference>
<evidence type="ECO:0000259" key="8">
    <source>
        <dbReference type="Pfam" id="PF01490"/>
    </source>
</evidence>
<sequence length="125" mass="13427">MGVLTSVITLISSTVGVAVLAMPYCFQQCGILLSIIFIALCAFTCSSACDILITLCLTHRSLSLEKACFRHLGLLGKLVAELSVMGLMVGCVIGYDVSLSDLGTRIFSEFSDAVVSFPIRVWRDV</sequence>
<evidence type="ECO:0000313" key="9">
    <source>
        <dbReference type="EMBL" id="KAA3669957.1"/>
    </source>
</evidence>
<feature type="domain" description="Amino acid transporter transmembrane" evidence="8">
    <location>
        <begin position="3"/>
        <end position="113"/>
    </location>
</feature>
<protein>
    <recommendedName>
        <fullName evidence="8">Amino acid transporter transmembrane domain-containing protein</fullName>
    </recommendedName>
</protein>
<dbReference type="GO" id="GO:0015179">
    <property type="term" value="F:L-amino acid transmembrane transporter activity"/>
    <property type="evidence" value="ECO:0007669"/>
    <property type="project" value="TreeGrafter"/>
</dbReference>
<keyword evidence="6 7" id="KW-0472">Membrane</keyword>
<gene>
    <name evidence="9" type="ORF">DEA37_0006168</name>
</gene>
<evidence type="ECO:0000256" key="1">
    <source>
        <dbReference type="ARBA" id="ARBA00004141"/>
    </source>
</evidence>
<reference evidence="9 10" key="1">
    <citation type="journal article" date="2019" name="Gigascience">
        <title>Whole-genome sequence of the oriental lung fluke Paragonimus westermani.</title>
        <authorList>
            <person name="Oey H."/>
            <person name="Zakrzewski M."/>
            <person name="Narain K."/>
            <person name="Devi K.R."/>
            <person name="Agatsuma T."/>
            <person name="Nawaratna S."/>
            <person name="Gobert G.N."/>
            <person name="Jones M.K."/>
            <person name="Ragan M.A."/>
            <person name="McManus D.P."/>
            <person name="Krause L."/>
        </authorList>
    </citation>
    <scope>NUCLEOTIDE SEQUENCE [LARGE SCALE GENOMIC DNA]</scope>
    <source>
        <strain evidence="9 10">IND2009</strain>
    </source>
</reference>
<dbReference type="InterPro" id="IPR013057">
    <property type="entry name" value="AA_transpt_TM"/>
</dbReference>
<keyword evidence="2" id="KW-0813">Transport</keyword>
<feature type="transmembrane region" description="Helical" evidence="7">
    <location>
        <begin position="78"/>
        <end position="95"/>
    </location>
</feature>
<evidence type="ECO:0000256" key="5">
    <source>
        <dbReference type="ARBA" id="ARBA00022989"/>
    </source>
</evidence>
<dbReference type="PANTHER" id="PTHR22950:SF646">
    <property type="entry name" value="SODIUM-COUPLED NEUTRAL AMINO ACID TRANSPORTER 10-RELATED"/>
    <property type="match status" value="1"/>
</dbReference>
<dbReference type="PANTHER" id="PTHR22950">
    <property type="entry name" value="AMINO ACID TRANSPORTER"/>
    <property type="match status" value="1"/>
</dbReference>
<dbReference type="Proteomes" id="UP000324629">
    <property type="component" value="Unassembled WGS sequence"/>
</dbReference>
<dbReference type="AlphaFoldDB" id="A0A5J4N3B8"/>
<organism evidence="9 10">
    <name type="scientific">Paragonimus westermani</name>
    <dbReference type="NCBI Taxonomy" id="34504"/>
    <lineage>
        <taxon>Eukaryota</taxon>
        <taxon>Metazoa</taxon>
        <taxon>Spiralia</taxon>
        <taxon>Lophotrochozoa</taxon>
        <taxon>Platyhelminthes</taxon>
        <taxon>Trematoda</taxon>
        <taxon>Digenea</taxon>
        <taxon>Plagiorchiida</taxon>
        <taxon>Troglotremata</taxon>
        <taxon>Troglotrematidae</taxon>
        <taxon>Paragonimus</taxon>
    </lineage>
</organism>
<comment type="caution">
    <text evidence="9">The sequence shown here is derived from an EMBL/GenBank/DDBJ whole genome shotgun (WGS) entry which is preliminary data.</text>
</comment>
<dbReference type="GO" id="GO:0016020">
    <property type="term" value="C:membrane"/>
    <property type="evidence" value="ECO:0007669"/>
    <property type="project" value="UniProtKB-SubCell"/>
</dbReference>
<keyword evidence="10" id="KW-1185">Reference proteome</keyword>
<evidence type="ECO:0000256" key="6">
    <source>
        <dbReference type="ARBA" id="ARBA00023136"/>
    </source>
</evidence>
<evidence type="ECO:0000313" key="10">
    <source>
        <dbReference type="Proteomes" id="UP000324629"/>
    </source>
</evidence>
<feature type="transmembrane region" description="Helical" evidence="7">
    <location>
        <begin position="31"/>
        <end position="57"/>
    </location>
</feature>
<accession>A0A5J4N3B8</accession>
<dbReference type="EMBL" id="QNGE01017852">
    <property type="protein sequence ID" value="KAA3669957.1"/>
    <property type="molecule type" value="Genomic_DNA"/>
</dbReference>
<keyword evidence="5 7" id="KW-1133">Transmembrane helix</keyword>